<evidence type="ECO:0000256" key="7">
    <source>
        <dbReference type="ARBA" id="ARBA00022800"/>
    </source>
</evidence>
<gene>
    <name evidence="15" type="ORF">BRCON_0817</name>
</gene>
<dbReference type="InterPro" id="IPR006674">
    <property type="entry name" value="HD_domain"/>
</dbReference>
<evidence type="ECO:0000256" key="10">
    <source>
        <dbReference type="ARBA" id="ARBA00022884"/>
    </source>
</evidence>
<dbReference type="InterPro" id="IPR043519">
    <property type="entry name" value="NT_sf"/>
</dbReference>
<sequence length="464" mass="51933">MSHNEQLARTVVQALREHGYEAYFVGGCVRDRLLGREPNEFDVATNAPPNVVQGLFPKTVLVGAKFGVVTVVSDCAQVEVATFRSESGYVDHRHPSHVAFGSVEEDAQRRDFTINALYQDPFTGTILDLVGGRSDLQRRLVRAIGRPVERFQEDALRLLRALRFAASLEFTIEPSTWEAICQTRELIQEISAERVRDELVRGFTSPHPDRFLELLDASGLLAILLPEVEAMKGCEQPPEYHPEGDVFTHTKLMLKYLAERNSSPSIALAFAVLLHDVGKPPTAEKCNGRIRFNNHDKVGAELADHICRRLAFPNELRKNVVEMVRRHMTFLNLPNMRESTLRRFLAAPTIEEEIELHRVDCLASHGNLQNADLAESKLRQLVTEGPAALPPPLLNGHDLIALGFTPSPQFKHILRSVQDAQLEGKLQDKQDAIRYVLNTFGKPKANTVDQANQLADEAEKPSTL</sequence>
<dbReference type="GO" id="GO:0046872">
    <property type="term" value="F:metal ion binding"/>
    <property type="evidence" value="ECO:0007669"/>
    <property type="project" value="UniProtKB-KW"/>
</dbReference>
<evidence type="ECO:0000256" key="5">
    <source>
        <dbReference type="ARBA" id="ARBA00022723"/>
    </source>
</evidence>
<dbReference type="Proteomes" id="UP000262583">
    <property type="component" value="Chromosome"/>
</dbReference>
<evidence type="ECO:0000256" key="4">
    <source>
        <dbReference type="ARBA" id="ARBA00022695"/>
    </source>
</evidence>
<comment type="similarity">
    <text evidence="11">Belongs to the tRNA nucleotidyltransferase/poly(A) polymerase family.</text>
</comment>
<organism evidence="15 16">
    <name type="scientific">Sumerlaea chitinivorans</name>
    <dbReference type="NCBI Taxonomy" id="2250252"/>
    <lineage>
        <taxon>Bacteria</taxon>
        <taxon>Candidatus Sumerlaeota</taxon>
        <taxon>Candidatus Sumerlaeia</taxon>
        <taxon>Candidatus Sumerlaeales</taxon>
        <taxon>Candidatus Sumerlaeaceae</taxon>
        <taxon>Candidatus Sumerlaea</taxon>
    </lineage>
</organism>
<feature type="domain" description="Poly A polymerase head" evidence="12">
    <location>
        <begin position="22"/>
        <end position="142"/>
    </location>
</feature>
<evidence type="ECO:0000259" key="12">
    <source>
        <dbReference type="Pfam" id="PF01743"/>
    </source>
</evidence>
<dbReference type="InterPro" id="IPR002646">
    <property type="entry name" value="PolA_pol_head_dom"/>
</dbReference>
<dbReference type="GO" id="GO:0042245">
    <property type="term" value="P:RNA repair"/>
    <property type="evidence" value="ECO:0007669"/>
    <property type="project" value="UniProtKB-KW"/>
</dbReference>
<keyword evidence="7" id="KW-0692">RNA repair</keyword>
<evidence type="ECO:0000256" key="9">
    <source>
        <dbReference type="ARBA" id="ARBA00022842"/>
    </source>
</evidence>
<dbReference type="PANTHER" id="PTHR47545:SF1">
    <property type="entry name" value="MULTIFUNCTIONAL CCA PROTEIN"/>
    <property type="match status" value="1"/>
</dbReference>
<dbReference type="SUPFAM" id="SSF81891">
    <property type="entry name" value="Poly A polymerase C-terminal region-like"/>
    <property type="match status" value="1"/>
</dbReference>
<keyword evidence="4" id="KW-0548">Nucleotidyltransferase</keyword>
<dbReference type="Gene3D" id="3.30.460.10">
    <property type="entry name" value="Beta Polymerase, domain 2"/>
    <property type="match status" value="1"/>
</dbReference>
<evidence type="ECO:0000256" key="6">
    <source>
        <dbReference type="ARBA" id="ARBA00022741"/>
    </source>
</evidence>
<name>A0A2Z4Y3C0_SUMC1</name>
<comment type="cofactor">
    <cofactor evidence="1">
        <name>Mg(2+)</name>
        <dbReference type="ChEBI" id="CHEBI:18420"/>
    </cofactor>
</comment>
<reference evidence="15 16" key="1">
    <citation type="submission" date="2018-05" db="EMBL/GenBank/DDBJ databases">
        <title>A metagenomic window into the 2 km-deep terrestrial subsurface aquifer revealed taxonomically and functionally diverse microbial community comprising novel uncultured bacterial lineages.</title>
        <authorList>
            <person name="Kadnikov V.V."/>
            <person name="Mardanov A.V."/>
            <person name="Beletsky A.V."/>
            <person name="Banks D."/>
            <person name="Pimenov N.V."/>
            <person name="Frank Y.A."/>
            <person name="Karnachuk O.V."/>
            <person name="Ravin N.V."/>
        </authorList>
    </citation>
    <scope>NUCLEOTIDE SEQUENCE [LARGE SCALE GENOMIC DNA]</scope>
    <source>
        <strain evidence="15">BY</strain>
    </source>
</reference>
<evidence type="ECO:0000256" key="3">
    <source>
        <dbReference type="ARBA" id="ARBA00022694"/>
    </source>
</evidence>
<dbReference type="EMBL" id="CP030759">
    <property type="protein sequence ID" value="AXA35594.1"/>
    <property type="molecule type" value="Genomic_DNA"/>
</dbReference>
<dbReference type="Pfam" id="PF01966">
    <property type="entry name" value="HD"/>
    <property type="match status" value="1"/>
</dbReference>
<evidence type="ECO:0000256" key="11">
    <source>
        <dbReference type="RuleBase" id="RU003953"/>
    </source>
</evidence>
<keyword evidence="2 11" id="KW-0808">Transferase</keyword>
<dbReference type="AlphaFoldDB" id="A0A2Z4Y3C0"/>
<keyword evidence="10 11" id="KW-0694">RNA-binding</keyword>
<evidence type="ECO:0000313" key="15">
    <source>
        <dbReference type="EMBL" id="AXA35594.1"/>
    </source>
</evidence>
<dbReference type="NCBIfam" id="TIGR00277">
    <property type="entry name" value="HDIG"/>
    <property type="match status" value="1"/>
</dbReference>
<dbReference type="GO" id="GO:0005524">
    <property type="term" value="F:ATP binding"/>
    <property type="evidence" value="ECO:0007669"/>
    <property type="project" value="UniProtKB-KW"/>
</dbReference>
<accession>A0A2Z4Y3C0</accession>
<dbReference type="Pfam" id="PF12627">
    <property type="entry name" value="PolyA_pol_RNAbd"/>
    <property type="match status" value="1"/>
</dbReference>
<proteinExistence type="inferred from homology"/>
<dbReference type="InterPro" id="IPR003607">
    <property type="entry name" value="HD/PDEase_dom"/>
</dbReference>
<protein>
    <submittedName>
        <fullName evidence="15">tRNA nucleotidyltransferase</fullName>
    </submittedName>
</protein>
<dbReference type="GO" id="GO:0016779">
    <property type="term" value="F:nucleotidyltransferase activity"/>
    <property type="evidence" value="ECO:0007669"/>
    <property type="project" value="UniProtKB-KW"/>
</dbReference>
<dbReference type="CDD" id="cd00077">
    <property type="entry name" value="HDc"/>
    <property type="match status" value="1"/>
</dbReference>
<evidence type="ECO:0000313" key="16">
    <source>
        <dbReference type="Proteomes" id="UP000262583"/>
    </source>
</evidence>
<keyword evidence="8" id="KW-0067">ATP-binding</keyword>
<feature type="domain" description="HD" evidence="13">
    <location>
        <begin position="247"/>
        <end position="360"/>
    </location>
</feature>
<keyword evidence="3" id="KW-0819">tRNA processing</keyword>
<dbReference type="PANTHER" id="PTHR47545">
    <property type="entry name" value="MULTIFUNCTIONAL CCA PROTEIN"/>
    <property type="match status" value="1"/>
</dbReference>
<dbReference type="CDD" id="cd05398">
    <property type="entry name" value="NT_ClassII-CCAase"/>
    <property type="match status" value="1"/>
</dbReference>
<dbReference type="SUPFAM" id="SSF81301">
    <property type="entry name" value="Nucleotidyltransferase"/>
    <property type="match status" value="1"/>
</dbReference>
<evidence type="ECO:0000259" key="14">
    <source>
        <dbReference type="Pfam" id="PF12627"/>
    </source>
</evidence>
<dbReference type="KEGG" id="schv:BRCON_0817"/>
<keyword evidence="9" id="KW-0460">Magnesium</keyword>
<dbReference type="InterPro" id="IPR006675">
    <property type="entry name" value="HDIG_dom"/>
</dbReference>
<dbReference type="InterPro" id="IPR050124">
    <property type="entry name" value="tRNA_CCA-adding_enzyme"/>
</dbReference>
<keyword evidence="6" id="KW-0547">Nucleotide-binding</keyword>
<dbReference type="GO" id="GO:0008033">
    <property type="term" value="P:tRNA processing"/>
    <property type="evidence" value="ECO:0007669"/>
    <property type="project" value="UniProtKB-KW"/>
</dbReference>
<dbReference type="GO" id="GO:0003723">
    <property type="term" value="F:RNA binding"/>
    <property type="evidence" value="ECO:0007669"/>
    <property type="project" value="UniProtKB-KW"/>
</dbReference>
<evidence type="ECO:0000256" key="8">
    <source>
        <dbReference type="ARBA" id="ARBA00022840"/>
    </source>
</evidence>
<dbReference type="Gene3D" id="1.10.3090.10">
    <property type="entry name" value="cca-adding enzyme, domain 2"/>
    <property type="match status" value="1"/>
</dbReference>
<dbReference type="InterPro" id="IPR032828">
    <property type="entry name" value="PolyA_RNA-bd"/>
</dbReference>
<evidence type="ECO:0000259" key="13">
    <source>
        <dbReference type="Pfam" id="PF01966"/>
    </source>
</evidence>
<evidence type="ECO:0000256" key="1">
    <source>
        <dbReference type="ARBA" id="ARBA00001946"/>
    </source>
</evidence>
<dbReference type="Pfam" id="PF01743">
    <property type="entry name" value="PolyA_pol"/>
    <property type="match status" value="1"/>
</dbReference>
<feature type="domain" description="tRNA nucleotidyltransferase/poly(A) polymerase RNA and SrmB- binding" evidence="14">
    <location>
        <begin position="170"/>
        <end position="230"/>
    </location>
</feature>
<evidence type="ECO:0000256" key="2">
    <source>
        <dbReference type="ARBA" id="ARBA00022679"/>
    </source>
</evidence>
<keyword evidence="5" id="KW-0479">Metal-binding</keyword>